<dbReference type="OrthoDB" id="3767798at2759"/>
<dbReference type="eggNOG" id="ENOG502RACY">
    <property type="taxonomic scope" value="Eukaryota"/>
</dbReference>
<dbReference type="HOGENOM" id="CLU_043852_0_0_1"/>
<dbReference type="OMA" id="VICTDDM"/>
<keyword evidence="3" id="KW-1185">Reference proteome</keyword>
<feature type="compositionally biased region" description="Polar residues" evidence="1">
    <location>
        <begin position="255"/>
        <end position="289"/>
    </location>
</feature>
<evidence type="ECO:0000313" key="2">
    <source>
        <dbReference type="EMBL" id="CBX99876.1"/>
    </source>
</evidence>
<name>E5A8D1_LEPMJ</name>
<sequence length="517" mass="58867">MHASRKTRQFPILENVEIQKYPTPYEMRFSMGSFVLYRQHGSNSPLWPGVVCPDDVAPQDFLDTNPRTYVHLVLLVGEKLNFCWALTSELHDFDPSIPFTDEETVENTPGLGEAFAMCNVAIEEDLGLDHWRWRVETETTALYSDSETLRAESSPCSSDGFDHSEIQLAIQQSRLDFDEANKHAFSSSSTAPRSIKQRDKVVIILDSDDDDDDQGPRLAQPYKPYRAAVTAPYTQRHTNQSAKIPRAPRQEDPFRSSSVEHGLNGSSHVFRSSNSPAVSGNRQTLQFTPRTFTDGLDLKRLDEHSNVPKSDTIEGDIETSKTHVRVRVGPQHDERMLLKASVWDKPYFRESTAGIMYFSMDDDGMFELKHPSLADIDPDDFTYIAEYLESGQFGYVNPQGAEQENEAFSELVAAWTVAEVLGMADMMEHMIDKLQRMAPWDLWHVMLFACNVYTAAGISLPAQDRIKEMLAGNIAENYWIYIEDDYLSAEFVQRLKELPELDRDVTVRRAELLNDRI</sequence>
<proteinExistence type="predicted"/>
<reference evidence="3" key="1">
    <citation type="journal article" date="2011" name="Nat. Commun.">
        <title>Effector diversification within compartments of the Leptosphaeria maculans genome affected by Repeat-Induced Point mutations.</title>
        <authorList>
            <person name="Rouxel T."/>
            <person name="Grandaubert J."/>
            <person name="Hane J.K."/>
            <person name="Hoede C."/>
            <person name="van de Wouw A.P."/>
            <person name="Couloux A."/>
            <person name="Dominguez V."/>
            <person name="Anthouard V."/>
            <person name="Bally P."/>
            <person name="Bourras S."/>
            <person name="Cozijnsen A.J."/>
            <person name="Ciuffetti L.M."/>
            <person name="Degrave A."/>
            <person name="Dilmaghani A."/>
            <person name="Duret L."/>
            <person name="Fudal I."/>
            <person name="Goodwin S.B."/>
            <person name="Gout L."/>
            <person name="Glaser N."/>
            <person name="Linglin J."/>
            <person name="Kema G.H.J."/>
            <person name="Lapalu N."/>
            <person name="Lawrence C.B."/>
            <person name="May K."/>
            <person name="Meyer M."/>
            <person name="Ollivier B."/>
            <person name="Poulain J."/>
            <person name="Schoch C.L."/>
            <person name="Simon A."/>
            <person name="Spatafora J.W."/>
            <person name="Stachowiak A."/>
            <person name="Turgeon B.G."/>
            <person name="Tyler B.M."/>
            <person name="Vincent D."/>
            <person name="Weissenbach J."/>
            <person name="Amselem J."/>
            <person name="Quesneville H."/>
            <person name="Oliver R.P."/>
            <person name="Wincker P."/>
            <person name="Balesdent M.-H."/>
            <person name="Howlett B.J."/>
        </authorList>
    </citation>
    <scope>NUCLEOTIDE SEQUENCE [LARGE SCALE GENOMIC DNA]</scope>
    <source>
        <strain evidence="3">JN3 / isolate v23.1.3 / race Av1-4-5-6-7-8</strain>
    </source>
</reference>
<dbReference type="Proteomes" id="UP000002668">
    <property type="component" value="Genome"/>
</dbReference>
<gene>
    <name evidence="2" type="ORF">LEMA_P074650.1</name>
</gene>
<dbReference type="VEuPathDB" id="FungiDB:LEMA_P074650.1"/>
<dbReference type="AlphaFoldDB" id="E5A8D1"/>
<dbReference type="GeneID" id="13292698"/>
<dbReference type="EMBL" id="FP929137">
    <property type="protein sequence ID" value="CBX99876.1"/>
    <property type="molecule type" value="Genomic_DNA"/>
</dbReference>
<feature type="region of interest" description="Disordered" evidence="1">
    <location>
        <begin position="234"/>
        <end position="289"/>
    </location>
</feature>
<dbReference type="Gene3D" id="2.30.30.140">
    <property type="match status" value="1"/>
</dbReference>
<organism evidence="3">
    <name type="scientific">Leptosphaeria maculans (strain JN3 / isolate v23.1.3 / race Av1-4-5-6-7-8)</name>
    <name type="common">Blackleg fungus</name>
    <name type="synonym">Phoma lingam</name>
    <dbReference type="NCBI Taxonomy" id="985895"/>
    <lineage>
        <taxon>Eukaryota</taxon>
        <taxon>Fungi</taxon>
        <taxon>Dikarya</taxon>
        <taxon>Ascomycota</taxon>
        <taxon>Pezizomycotina</taxon>
        <taxon>Dothideomycetes</taxon>
        <taxon>Pleosporomycetidae</taxon>
        <taxon>Pleosporales</taxon>
        <taxon>Pleosporineae</taxon>
        <taxon>Leptosphaeriaceae</taxon>
        <taxon>Plenodomus</taxon>
        <taxon>Plenodomus lingam/Leptosphaeria maculans species complex</taxon>
    </lineage>
</organism>
<evidence type="ECO:0000256" key="1">
    <source>
        <dbReference type="SAM" id="MobiDB-lite"/>
    </source>
</evidence>
<dbReference type="InParanoid" id="E5A8D1"/>
<protein>
    <submittedName>
        <fullName evidence="2">Uncharacterized protein</fullName>
    </submittedName>
</protein>
<accession>E5A8D1</accession>
<evidence type="ECO:0000313" key="3">
    <source>
        <dbReference type="Proteomes" id="UP000002668"/>
    </source>
</evidence>